<evidence type="ECO:0000256" key="4">
    <source>
        <dbReference type="ARBA" id="ARBA00022617"/>
    </source>
</evidence>
<dbReference type="EMBL" id="KQ086066">
    <property type="protein sequence ID" value="KLO09109.1"/>
    <property type="molecule type" value="Genomic_DNA"/>
</dbReference>
<dbReference type="AlphaFoldDB" id="A0A0H2RBC0"/>
<dbReference type="GO" id="GO:0005506">
    <property type="term" value="F:iron ion binding"/>
    <property type="evidence" value="ECO:0007669"/>
    <property type="project" value="InterPro"/>
</dbReference>
<gene>
    <name evidence="11" type="ORF">SCHPADRAFT_834427</name>
</gene>
<name>A0A0H2RBC0_9AGAM</name>
<dbReference type="InterPro" id="IPR017972">
    <property type="entry name" value="Cyt_P450_CS"/>
</dbReference>
<dbReference type="Proteomes" id="UP000053477">
    <property type="component" value="Unassembled WGS sequence"/>
</dbReference>
<evidence type="ECO:0000256" key="9">
    <source>
        <dbReference type="PIRSR" id="PIRSR602401-1"/>
    </source>
</evidence>
<dbReference type="Pfam" id="PF00067">
    <property type="entry name" value="p450"/>
    <property type="match status" value="1"/>
</dbReference>
<dbReference type="PRINTS" id="PR00385">
    <property type="entry name" value="P450"/>
</dbReference>
<dbReference type="Gene3D" id="1.10.630.10">
    <property type="entry name" value="Cytochrome P450"/>
    <property type="match status" value="1"/>
</dbReference>
<keyword evidence="12" id="KW-1185">Reference proteome</keyword>
<keyword evidence="5 9" id="KW-0479">Metal-binding</keyword>
<proteinExistence type="inferred from homology"/>
<comment type="cofactor">
    <cofactor evidence="1 9">
        <name>heme</name>
        <dbReference type="ChEBI" id="CHEBI:30413"/>
    </cofactor>
</comment>
<dbReference type="GO" id="GO:0020037">
    <property type="term" value="F:heme binding"/>
    <property type="evidence" value="ECO:0007669"/>
    <property type="project" value="InterPro"/>
</dbReference>
<dbReference type="OrthoDB" id="2789670at2759"/>
<evidence type="ECO:0000256" key="8">
    <source>
        <dbReference type="ARBA" id="ARBA00023033"/>
    </source>
</evidence>
<dbReference type="PANTHER" id="PTHR46300">
    <property type="entry name" value="P450, PUTATIVE (EUROFUNG)-RELATED-RELATED"/>
    <property type="match status" value="1"/>
</dbReference>
<evidence type="ECO:0000256" key="7">
    <source>
        <dbReference type="ARBA" id="ARBA00023004"/>
    </source>
</evidence>
<dbReference type="CDD" id="cd11065">
    <property type="entry name" value="CYP64-like"/>
    <property type="match status" value="1"/>
</dbReference>
<evidence type="ECO:0000256" key="6">
    <source>
        <dbReference type="ARBA" id="ARBA00023002"/>
    </source>
</evidence>
<evidence type="ECO:0000256" key="3">
    <source>
        <dbReference type="ARBA" id="ARBA00010617"/>
    </source>
</evidence>
<keyword evidence="7 9" id="KW-0408">Iron</keyword>
<dbReference type="STRING" id="27342.A0A0H2RBC0"/>
<dbReference type="PANTHER" id="PTHR46300:SF7">
    <property type="entry name" value="P450, PUTATIVE (EUROFUNG)-RELATED"/>
    <property type="match status" value="1"/>
</dbReference>
<reference evidence="11 12" key="1">
    <citation type="submission" date="2015-04" db="EMBL/GenBank/DDBJ databases">
        <title>Complete genome sequence of Schizopora paradoxa KUC8140, a cosmopolitan wood degrader in East Asia.</title>
        <authorList>
            <consortium name="DOE Joint Genome Institute"/>
            <person name="Min B."/>
            <person name="Park H."/>
            <person name="Jang Y."/>
            <person name="Kim J.-J."/>
            <person name="Kim K.H."/>
            <person name="Pangilinan J."/>
            <person name="Lipzen A."/>
            <person name="Riley R."/>
            <person name="Grigoriev I.V."/>
            <person name="Spatafora J.W."/>
            <person name="Choi I.-G."/>
        </authorList>
    </citation>
    <scope>NUCLEOTIDE SEQUENCE [LARGE SCALE GENOMIC DNA]</scope>
    <source>
        <strain evidence="11 12">KUC8140</strain>
    </source>
</reference>
<accession>A0A0H2RBC0</accession>
<evidence type="ECO:0000256" key="5">
    <source>
        <dbReference type="ARBA" id="ARBA00022723"/>
    </source>
</evidence>
<dbReference type="InParanoid" id="A0A0H2RBC0"/>
<comment type="pathway">
    <text evidence="2">Secondary metabolite biosynthesis.</text>
</comment>
<dbReference type="InterPro" id="IPR036396">
    <property type="entry name" value="Cyt_P450_sf"/>
</dbReference>
<keyword evidence="6 10" id="KW-0560">Oxidoreductase</keyword>
<dbReference type="InterPro" id="IPR002401">
    <property type="entry name" value="Cyt_P450_E_grp-I"/>
</dbReference>
<evidence type="ECO:0000256" key="2">
    <source>
        <dbReference type="ARBA" id="ARBA00005179"/>
    </source>
</evidence>
<dbReference type="GO" id="GO:0016705">
    <property type="term" value="F:oxidoreductase activity, acting on paired donors, with incorporation or reduction of molecular oxygen"/>
    <property type="evidence" value="ECO:0007669"/>
    <property type="project" value="InterPro"/>
</dbReference>
<dbReference type="PROSITE" id="PS00086">
    <property type="entry name" value="CYTOCHROME_P450"/>
    <property type="match status" value="1"/>
</dbReference>
<protein>
    <submittedName>
        <fullName evidence="11">Cytochrome P450</fullName>
    </submittedName>
</protein>
<comment type="similarity">
    <text evidence="3 10">Belongs to the cytochrome P450 family.</text>
</comment>
<keyword evidence="8 10" id="KW-0503">Monooxygenase</keyword>
<evidence type="ECO:0000313" key="12">
    <source>
        <dbReference type="Proteomes" id="UP000053477"/>
    </source>
</evidence>
<dbReference type="SUPFAM" id="SSF48264">
    <property type="entry name" value="Cytochrome P450"/>
    <property type="match status" value="1"/>
</dbReference>
<evidence type="ECO:0000256" key="1">
    <source>
        <dbReference type="ARBA" id="ARBA00001971"/>
    </source>
</evidence>
<dbReference type="InterPro" id="IPR050364">
    <property type="entry name" value="Cytochrome_P450_fung"/>
</dbReference>
<dbReference type="PRINTS" id="PR00463">
    <property type="entry name" value="EP450I"/>
</dbReference>
<evidence type="ECO:0000256" key="10">
    <source>
        <dbReference type="RuleBase" id="RU000461"/>
    </source>
</evidence>
<evidence type="ECO:0000313" key="11">
    <source>
        <dbReference type="EMBL" id="KLO09109.1"/>
    </source>
</evidence>
<keyword evidence="4 9" id="KW-0349">Heme</keyword>
<feature type="binding site" description="axial binding residue" evidence="9">
    <location>
        <position position="444"/>
    </location>
    <ligand>
        <name>heme</name>
        <dbReference type="ChEBI" id="CHEBI:30413"/>
    </ligand>
    <ligandPart>
        <name>Fe</name>
        <dbReference type="ChEBI" id="CHEBI:18248"/>
    </ligandPart>
</feature>
<sequence>MVSLQLSVGALILALCCLWVFLRSRQAVNKRHGLSYPPGPAGLPVLGNALDMPSSHEWEKAAEWRTKYGDLVFVNVLGKHLLFINSYETAVELLERRATKYASRPHFIMANDLQDWNWLIALMPYGELWKRHRPYLQKFLQPPHVFQYTGIQRTEAHKLCARLLRSPEDFMQHVRSAAAGTIMNIAYGHEVSSDDDKFVKLAEDGVSAFADATTPGNYVVEFLPWLNCLPDWFPGTGFKKVAREASILSRRVWLEPHEEAKRKFFDGTARSSLTSDMIEQNLQSDGQIIDEDIISRITGTAFAAGADTSVSTILSFILAMTIYPDVQRKAHEELDRVVGNERLPSFEDRAQLPYIEAICKECLRWQPAAPLGGPHATSSEDIYNGYYVPEGCWVLANQWCMLRDPVVYPEPHVFRPERFLESEKGPAVQRDPAKIAFGFGRRFCPGRHLAQNSIFMNICTLLATFEITKATGLNGETIEPRVEYGTDVIRHPLPYKCLIKPRSKAASQLIFQALESEH</sequence>
<organism evidence="11 12">
    <name type="scientific">Schizopora paradoxa</name>
    <dbReference type="NCBI Taxonomy" id="27342"/>
    <lineage>
        <taxon>Eukaryota</taxon>
        <taxon>Fungi</taxon>
        <taxon>Dikarya</taxon>
        <taxon>Basidiomycota</taxon>
        <taxon>Agaricomycotina</taxon>
        <taxon>Agaricomycetes</taxon>
        <taxon>Hymenochaetales</taxon>
        <taxon>Schizoporaceae</taxon>
        <taxon>Schizopora</taxon>
    </lineage>
</organism>
<dbReference type="GO" id="GO:0004497">
    <property type="term" value="F:monooxygenase activity"/>
    <property type="evidence" value="ECO:0007669"/>
    <property type="project" value="UniProtKB-KW"/>
</dbReference>
<dbReference type="InterPro" id="IPR001128">
    <property type="entry name" value="Cyt_P450"/>
</dbReference>